<reference evidence="1 2" key="1">
    <citation type="submission" date="2019-02" db="EMBL/GenBank/DDBJ databases">
        <title>Deep-cultivation of Planctomycetes and their phenomic and genomic characterization uncovers novel biology.</title>
        <authorList>
            <person name="Wiegand S."/>
            <person name="Jogler M."/>
            <person name="Boedeker C."/>
            <person name="Pinto D."/>
            <person name="Vollmers J."/>
            <person name="Rivas-Marin E."/>
            <person name="Kohn T."/>
            <person name="Peeters S.H."/>
            <person name="Heuer A."/>
            <person name="Rast P."/>
            <person name="Oberbeckmann S."/>
            <person name="Bunk B."/>
            <person name="Jeske O."/>
            <person name="Meyerdierks A."/>
            <person name="Storesund J.E."/>
            <person name="Kallscheuer N."/>
            <person name="Luecker S."/>
            <person name="Lage O.M."/>
            <person name="Pohl T."/>
            <person name="Merkel B.J."/>
            <person name="Hornburger P."/>
            <person name="Mueller R.-W."/>
            <person name="Bruemmer F."/>
            <person name="Labrenz M."/>
            <person name="Spormann A.M."/>
            <person name="Op den Camp H."/>
            <person name="Overmann J."/>
            <person name="Amann R."/>
            <person name="Jetten M.S.M."/>
            <person name="Mascher T."/>
            <person name="Medema M.H."/>
            <person name="Devos D.P."/>
            <person name="Kaster A.-K."/>
            <person name="Ovreas L."/>
            <person name="Rohde M."/>
            <person name="Galperin M.Y."/>
            <person name="Jogler C."/>
        </authorList>
    </citation>
    <scope>NUCLEOTIDE SEQUENCE [LARGE SCALE GENOMIC DNA]</scope>
    <source>
        <strain evidence="1 2">Pan161</strain>
    </source>
</reference>
<evidence type="ECO:0000313" key="1">
    <source>
        <dbReference type="EMBL" id="QDT89214.1"/>
    </source>
</evidence>
<gene>
    <name evidence="1" type="ORF">Pan161_08410</name>
</gene>
<accession>A0A517V879</accession>
<proteinExistence type="predicted"/>
<organism evidence="1 2">
    <name type="scientific">Gimesia algae</name>
    <dbReference type="NCBI Taxonomy" id="2527971"/>
    <lineage>
        <taxon>Bacteria</taxon>
        <taxon>Pseudomonadati</taxon>
        <taxon>Planctomycetota</taxon>
        <taxon>Planctomycetia</taxon>
        <taxon>Planctomycetales</taxon>
        <taxon>Planctomycetaceae</taxon>
        <taxon>Gimesia</taxon>
    </lineage>
</organism>
<evidence type="ECO:0000313" key="2">
    <source>
        <dbReference type="Proteomes" id="UP000316855"/>
    </source>
</evidence>
<name>A0A517V879_9PLAN</name>
<dbReference type="KEGG" id="gax:Pan161_08410"/>
<sequence length="88" mass="10539">MSDKTRPQIFNVFLKFEVDEEIHEAEAQLYYNFLRLTHANMLSPMEIRIQYKTNMHRFLRSWFSLSCGGSIDVSYQNIKWIDDEEGQS</sequence>
<dbReference type="EMBL" id="CP036343">
    <property type="protein sequence ID" value="QDT89214.1"/>
    <property type="molecule type" value="Genomic_DNA"/>
</dbReference>
<dbReference type="AlphaFoldDB" id="A0A517V879"/>
<protein>
    <submittedName>
        <fullName evidence="1">Uncharacterized protein</fullName>
    </submittedName>
</protein>
<keyword evidence="2" id="KW-1185">Reference proteome</keyword>
<dbReference type="Proteomes" id="UP000316855">
    <property type="component" value="Chromosome"/>
</dbReference>